<organism evidence="2 3">
    <name type="scientific">Lottia gigantea</name>
    <name type="common">Giant owl limpet</name>
    <dbReference type="NCBI Taxonomy" id="225164"/>
    <lineage>
        <taxon>Eukaryota</taxon>
        <taxon>Metazoa</taxon>
        <taxon>Spiralia</taxon>
        <taxon>Lophotrochozoa</taxon>
        <taxon>Mollusca</taxon>
        <taxon>Gastropoda</taxon>
        <taxon>Patellogastropoda</taxon>
        <taxon>Lottioidea</taxon>
        <taxon>Lottiidae</taxon>
        <taxon>Lottia</taxon>
    </lineage>
</organism>
<dbReference type="Proteomes" id="UP000030746">
    <property type="component" value="Unassembled WGS sequence"/>
</dbReference>
<dbReference type="OMA" id="RHIRHYC"/>
<gene>
    <name evidence="2" type="ORF">LOTGIDRAFT_173704</name>
</gene>
<feature type="region of interest" description="Disordered" evidence="1">
    <location>
        <begin position="223"/>
        <end position="303"/>
    </location>
</feature>
<sequence length="303" mass="33912">MPTEIEVDVADDDIDRGIEDRNVKVSCRVGISHALVYIAVTKVLGETVVEAISKSFSPREYEVTLKSNADAEKLREADPVNIDGIIIMFGNNKLRRVQFSVHWLPRSFKDSFLQKIFTKFGKVLDIYERSSENQDFKNGIRVVDMVLSHNNFGEVPHMLTFYHGTCKALITARGRLPLCLRCRCIGHKGGECPKLNQPPTYAEKLSGRQREEVPVEIQDHIEQTVGESETSMKENDEESPLGTSGNLSDSSSGESDDEMDMGTTATKRALDDEENDGFKMVEGKGTTKLRRANEVSLNHNNNT</sequence>
<feature type="region of interest" description="Disordered" evidence="1">
    <location>
        <begin position="193"/>
        <end position="212"/>
    </location>
</feature>
<name>V4B0G0_LOTGI</name>
<dbReference type="AlphaFoldDB" id="V4B0G0"/>
<accession>V4B0G0</accession>
<evidence type="ECO:0008006" key="4">
    <source>
        <dbReference type="Google" id="ProtNLM"/>
    </source>
</evidence>
<dbReference type="GeneID" id="20242482"/>
<dbReference type="KEGG" id="lgi:LOTGIDRAFT_173704"/>
<protein>
    <recommendedName>
        <fullName evidence="4">CCHC-type domain-containing protein</fullName>
    </recommendedName>
</protein>
<keyword evidence="3" id="KW-1185">Reference proteome</keyword>
<evidence type="ECO:0000313" key="2">
    <source>
        <dbReference type="EMBL" id="ESO99561.1"/>
    </source>
</evidence>
<evidence type="ECO:0000313" key="3">
    <source>
        <dbReference type="Proteomes" id="UP000030746"/>
    </source>
</evidence>
<dbReference type="CTD" id="20242482"/>
<proteinExistence type="predicted"/>
<reference evidence="2 3" key="1">
    <citation type="journal article" date="2013" name="Nature">
        <title>Insights into bilaterian evolution from three spiralian genomes.</title>
        <authorList>
            <person name="Simakov O."/>
            <person name="Marletaz F."/>
            <person name="Cho S.J."/>
            <person name="Edsinger-Gonzales E."/>
            <person name="Havlak P."/>
            <person name="Hellsten U."/>
            <person name="Kuo D.H."/>
            <person name="Larsson T."/>
            <person name="Lv J."/>
            <person name="Arendt D."/>
            <person name="Savage R."/>
            <person name="Osoegawa K."/>
            <person name="de Jong P."/>
            <person name="Grimwood J."/>
            <person name="Chapman J.A."/>
            <person name="Shapiro H."/>
            <person name="Aerts A."/>
            <person name="Otillar R.P."/>
            <person name="Terry A.Y."/>
            <person name="Boore J.L."/>
            <person name="Grigoriev I.V."/>
            <person name="Lindberg D.R."/>
            <person name="Seaver E.C."/>
            <person name="Weisblat D.A."/>
            <person name="Putnam N.H."/>
            <person name="Rokhsar D.S."/>
        </authorList>
    </citation>
    <scope>NUCLEOTIDE SEQUENCE [LARGE SCALE GENOMIC DNA]</scope>
</reference>
<dbReference type="RefSeq" id="XP_009049723.1">
    <property type="nucleotide sequence ID" value="XM_009051475.1"/>
</dbReference>
<dbReference type="EMBL" id="KB201021">
    <property type="protein sequence ID" value="ESO99561.1"/>
    <property type="molecule type" value="Genomic_DNA"/>
</dbReference>
<dbReference type="HOGENOM" id="CLU_925262_0_0_1"/>
<evidence type="ECO:0000256" key="1">
    <source>
        <dbReference type="SAM" id="MobiDB-lite"/>
    </source>
</evidence>